<protein>
    <submittedName>
        <fullName evidence="5">Ripening-related protein 1</fullName>
    </submittedName>
</protein>
<evidence type="ECO:0000313" key="5">
    <source>
        <dbReference type="EMBL" id="KAK1266494.1"/>
    </source>
</evidence>
<keyword evidence="6" id="KW-1185">Reference proteome</keyword>
<dbReference type="Proteomes" id="UP001179952">
    <property type="component" value="Unassembled WGS sequence"/>
</dbReference>
<reference evidence="5" key="1">
    <citation type="journal article" date="2023" name="Nat. Commun.">
        <title>Diploid and tetraploid genomes of Acorus and the evolution of monocots.</title>
        <authorList>
            <person name="Ma L."/>
            <person name="Liu K.W."/>
            <person name="Li Z."/>
            <person name="Hsiao Y.Y."/>
            <person name="Qi Y."/>
            <person name="Fu T."/>
            <person name="Tang G.D."/>
            <person name="Zhang D."/>
            <person name="Sun W.H."/>
            <person name="Liu D.K."/>
            <person name="Li Y."/>
            <person name="Chen G.Z."/>
            <person name="Liu X.D."/>
            <person name="Liao X.Y."/>
            <person name="Jiang Y.T."/>
            <person name="Yu X."/>
            <person name="Hao Y."/>
            <person name="Huang J."/>
            <person name="Zhao X.W."/>
            <person name="Ke S."/>
            <person name="Chen Y.Y."/>
            <person name="Wu W.L."/>
            <person name="Hsu J.L."/>
            <person name="Lin Y.F."/>
            <person name="Huang M.D."/>
            <person name="Li C.Y."/>
            <person name="Huang L."/>
            <person name="Wang Z.W."/>
            <person name="Zhao X."/>
            <person name="Zhong W.Y."/>
            <person name="Peng D.H."/>
            <person name="Ahmad S."/>
            <person name="Lan S."/>
            <person name="Zhang J.S."/>
            <person name="Tsai W.C."/>
            <person name="Van de Peer Y."/>
            <person name="Liu Z.J."/>
        </authorList>
    </citation>
    <scope>NUCLEOTIDE SEQUENCE</scope>
    <source>
        <strain evidence="5">SCP</strain>
    </source>
</reference>
<dbReference type="Pfam" id="PF24300">
    <property type="entry name" value="KWL1"/>
    <property type="match status" value="1"/>
</dbReference>
<dbReference type="EMBL" id="JAUJYN010000007">
    <property type="protein sequence ID" value="KAK1266494.1"/>
    <property type="molecule type" value="Genomic_DNA"/>
</dbReference>
<name>A0AAV9AQL5_ACOGR</name>
<dbReference type="InterPro" id="IPR039271">
    <property type="entry name" value="Kiwellin-like"/>
</dbReference>
<comment type="similarity">
    <text evidence="2">Belongs to the kiwellin family.</text>
</comment>
<dbReference type="SUPFAM" id="SSF50685">
    <property type="entry name" value="Barwin-like endoglucanases"/>
    <property type="match status" value="1"/>
</dbReference>
<dbReference type="GO" id="GO:0005576">
    <property type="term" value="C:extracellular region"/>
    <property type="evidence" value="ECO:0007669"/>
    <property type="project" value="UniProtKB-SubCell"/>
</dbReference>
<gene>
    <name evidence="5" type="ORF">QJS04_geneDACA000323</name>
</gene>
<reference evidence="5" key="2">
    <citation type="submission" date="2023-06" db="EMBL/GenBank/DDBJ databases">
        <authorList>
            <person name="Ma L."/>
            <person name="Liu K.-W."/>
            <person name="Li Z."/>
            <person name="Hsiao Y.-Y."/>
            <person name="Qi Y."/>
            <person name="Fu T."/>
            <person name="Tang G."/>
            <person name="Zhang D."/>
            <person name="Sun W.-H."/>
            <person name="Liu D.-K."/>
            <person name="Li Y."/>
            <person name="Chen G.-Z."/>
            <person name="Liu X.-D."/>
            <person name="Liao X.-Y."/>
            <person name="Jiang Y.-T."/>
            <person name="Yu X."/>
            <person name="Hao Y."/>
            <person name="Huang J."/>
            <person name="Zhao X.-W."/>
            <person name="Ke S."/>
            <person name="Chen Y.-Y."/>
            <person name="Wu W.-L."/>
            <person name="Hsu J.-L."/>
            <person name="Lin Y.-F."/>
            <person name="Huang M.-D."/>
            <person name="Li C.-Y."/>
            <person name="Huang L."/>
            <person name="Wang Z.-W."/>
            <person name="Zhao X."/>
            <person name="Zhong W.-Y."/>
            <person name="Peng D.-H."/>
            <person name="Ahmad S."/>
            <person name="Lan S."/>
            <person name="Zhang J.-S."/>
            <person name="Tsai W.-C."/>
            <person name="Van De Peer Y."/>
            <person name="Liu Z.-J."/>
        </authorList>
    </citation>
    <scope>NUCLEOTIDE SEQUENCE</scope>
    <source>
        <strain evidence="5">SCP</strain>
        <tissue evidence="5">Leaves</tissue>
    </source>
</reference>
<comment type="subcellular location">
    <subcellularLocation>
        <location evidence="1">Secreted</location>
    </subcellularLocation>
</comment>
<comment type="caution">
    <text evidence="5">The sequence shown here is derived from an EMBL/GenBank/DDBJ whole genome shotgun (WGS) entry which is preliminary data.</text>
</comment>
<evidence type="ECO:0000313" key="6">
    <source>
        <dbReference type="Proteomes" id="UP001179952"/>
    </source>
</evidence>
<keyword evidence="3" id="KW-0964">Secreted</keyword>
<evidence type="ECO:0000256" key="2">
    <source>
        <dbReference type="ARBA" id="ARBA00005592"/>
    </source>
</evidence>
<evidence type="ECO:0000256" key="1">
    <source>
        <dbReference type="ARBA" id="ARBA00004613"/>
    </source>
</evidence>
<organism evidence="5 6">
    <name type="scientific">Acorus gramineus</name>
    <name type="common">Dwarf sweet flag</name>
    <dbReference type="NCBI Taxonomy" id="55184"/>
    <lineage>
        <taxon>Eukaryota</taxon>
        <taxon>Viridiplantae</taxon>
        <taxon>Streptophyta</taxon>
        <taxon>Embryophyta</taxon>
        <taxon>Tracheophyta</taxon>
        <taxon>Spermatophyta</taxon>
        <taxon>Magnoliopsida</taxon>
        <taxon>Liliopsida</taxon>
        <taxon>Acoraceae</taxon>
        <taxon>Acorus</taxon>
    </lineage>
</organism>
<dbReference type="InterPro" id="IPR036908">
    <property type="entry name" value="RlpA-like_sf"/>
</dbReference>
<dbReference type="PANTHER" id="PTHR33191:SF9">
    <property type="entry name" value="RIPENING-RELATED PROTEIN 2-RELATED"/>
    <property type="match status" value="1"/>
</dbReference>
<keyword evidence="4" id="KW-0732">Signal</keyword>
<proteinExistence type="inferred from homology"/>
<accession>A0AAV9AQL5</accession>
<evidence type="ECO:0000256" key="4">
    <source>
        <dbReference type="ARBA" id="ARBA00022729"/>
    </source>
</evidence>
<dbReference type="PANTHER" id="PTHR33191">
    <property type="entry name" value="RIPENING-RELATED PROTEIN 2-RELATED"/>
    <property type="match status" value="1"/>
</dbReference>
<evidence type="ECO:0000256" key="3">
    <source>
        <dbReference type="ARBA" id="ARBA00022525"/>
    </source>
</evidence>
<sequence>MSIVASYLTLSSAARSPPITSSTTLASLTYNLLGGPGSHLAGPAKCNGIKHTEMERVVPLSTGWYVNGSLCGRKIRITSGAISVVAKIVDECNSACGCRSLLAPPCGNNVIEATKAVFRAILLVPIGSVSVHW</sequence>
<dbReference type="AlphaFoldDB" id="A0AAV9AQL5"/>
<dbReference type="Gene3D" id="2.40.40.10">
    <property type="entry name" value="RlpA-like domain"/>
    <property type="match status" value="1"/>
</dbReference>